<dbReference type="InterPro" id="IPR035965">
    <property type="entry name" value="PAS-like_dom_sf"/>
</dbReference>
<dbReference type="InterPro" id="IPR000700">
    <property type="entry name" value="PAS-assoc_C"/>
</dbReference>
<dbReference type="GO" id="GO:0003824">
    <property type="term" value="F:catalytic activity"/>
    <property type="evidence" value="ECO:0007669"/>
    <property type="project" value="UniProtKB-ARBA"/>
</dbReference>
<dbReference type="SMART" id="SM00086">
    <property type="entry name" value="PAC"/>
    <property type="match status" value="4"/>
</dbReference>
<evidence type="ECO:0000259" key="6">
    <source>
        <dbReference type="PROSITE" id="PS50887"/>
    </source>
</evidence>
<accession>A0A918T0E4</accession>
<dbReference type="PROSITE" id="PS50112">
    <property type="entry name" value="PAS"/>
    <property type="match status" value="3"/>
</dbReference>
<organism evidence="7 8">
    <name type="scientific">Cognatilysobacter bugurensis</name>
    <dbReference type="NCBI Taxonomy" id="543356"/>
    <lineage>
        <taxon>Bacteria</taxon>
        <taxon>Pseudomonadati</taxon>
        <taxon>Pseudomonadota</taxon>
        <taxon>Gammaproteobacteria</taxon>
        <taxon>Lysobacterales</taxon>
        <taxon>Lysobacteraceae</taxon>
        <taxon>Cognatilysobacter</taxon>
    </lineage>
</organism>
<dbReference type="SUPFAM" id="SSF55073">
    <property type="entry name" value="Nucleotide cyclase"/>
    <property type="match status" value="1"/>
</dbReference>
<dbReference type="Gene3D" id="3.20.20.450">
    <property type="entry name" value="EAL domain"/>
    <property type="match status" value="1"/>
</dbReference>
<keyword evidence="2" id="KW-0175">Coiled coil</keyword>
<dbReference type="PANTHER" id="PTHR44757">
    <property type="entry name" value="DIGUANYLATE CYCLASE DGCP"/>
    <property type="match status" value="1"/>
</dbReference>
<feature type="domain" description="EAL" evidence="5">
    <location>
        <begin position="719"/>
        <end position="971"/>
    </location>
</feature>
<name>A0A918T0E4_9GAMM</name>
<evidence type="ECO:0000256" key="2">
    <source>
        <dbReference type="SAM" id="Coils"/>
    </source>
</evidence>
<feature type="domain" description="PAS" evidence="3">
    <location>
        <begin position="174"/>
        <end position="227"/>
    </location>
</feature>
<feature type="domain" description="PAC" evidence="4">
    <location>
        <begin position="491"/>
        <end position="545"/>
    </location>
</feature>
<dbReference type="SMART" id="SM00267">
    <property type="entry name" value="GGDEF"/>
    <property type="match status" value="1"/>
</dbReference>
<dbReference type="InterPro" id="IPR013655">
    <property type="entry name" value="PAS_fold_3"/>
</dbReference>
<protein>
    <recommendedName>
        <fullName evidence="9">EAL domain-containing protein</fullName>
    </recommendedName>
</protein>
<feature type="domain" description="PAS" evidence="3">
    <location>
        <begin position="417"/>
        <end position="476"/>
    </location>
</feature>
<dbReference type="PANTHER" id="PTHR44757:SF2">
    <property type="entry name" value="BIOFILM ARCHITECTURE MAINTENANCE PROTEIN MBAA"/>
    <property type="match status" value="1"/>
</dbReference>
<dbReference type="SMART" id="SM00052">
    <property type="entry name" value="EAL"/>
    <property type="match status" value="1"/>
</dbReference>
<dbReference type="InterPro" id="IPR029787">
    <property type="entry name" value="Nucleotide_cyclase"/>
</dbReference>
<evidence type="ECO:0000313" key="7">
    <source>
        <dbReference type="EMBL" id="GHA82077.1"/>
    </source>
</evidence>
<dbReference type="Gene3D" id="3.30.450.20">
    <property type="entry name" value="PAS domain"/>
    <property type="match status" value="4"/>
</dbReference>
<evidence type="ECO:0000259" key="4">
    <source>
        <dbReference type="PROSITE" id="PS50113"/>
    </source>
</evidence>
<dbReference type="SUPFAM" id="SSF55785">
    <property type="entry name" value="PYP-like sensor domain (PAS domain)"/>
    <property type="match status" value="4"/>
</dbReference>
<dbReference type="InterPro" id="IPR001610">
    <property type="entry name" value="PAC"/>
</dbReference>
<reference evidence="7" key="2">
    <citation type="submission" date="2020-09" db="EMBL/GenBank/DDBJ databases">
        <authorList>
            <person name="Sun Q."/>
            <person name="Kim S."/>
        </authorList>
    </citation>
    <scope>NUCLEOTIDE SEQUENCE</scope>
    <source>
        <strain evidence="7">KCTC 23077</strain>
    </source>
</reference>
<dbReference type="Gene3D" id="2.10.70.100">
    <property type="match status" value="1"/>
</dbReference>
<dbReference type="PROSITE" id="PS50883">
    <property type="entry name" value="EAL"/>
    <property type="match status" value="1"/>
</dbReference>
<dbReference type="Pfam" id="PF13426">
    <property type="entry name" value="PAS_9"/>
    <property type="match status" value="1"/>
</dbReference>
<dbReference type="CDD" id="cd01949">
    <property type="entry name" value="GGDEF"/>
    <property type="match status" value="1"/>
</dbReference>
<dbReference type="Pfam" id="PF13188">
    <property type="entry name" value="PAS_8"/>
    <property type="match status" value="1"/>
</dbReference>
<dbReference type="InterPro" id="IPR043128">
    <property type="entry name" value="Rev_trsase/Diguanyl_cyclase"/>
</dbReference>
<dbReference type="SUPFAM" id="SSF141868">
    <property type="entry name" value="EAL domain-like"/>
    <property type="match status" value="1"/>
</dbReference>
<dbReference type="Pfam" id="PF08447">
    <property type="entry name" value="PAS_3"/>
    <property type="match status" value="2"/>
</dbReference>
<feature type="domain" description="GGDEF" evidence="6">
    <location>
        <begin position="577"/>
        <end position="710"/>
    </location>
</feature>
<evidence type="ECO:0008006" key="9">
    <source>
        <dbReference type="Google" id="ProtNLM"/>
    </source>
</evidence>
<dbReference type="InterPro" id="IPR001633">
    <property type="entry name" value="EAL_dom"/>
</dbReference>
<dbReference type="InterPro" id="IPR035919">
    <property type="entry name" value="EAL_sf"/>
</dbReference>
<dbReference type="NCBIfam" id="TIGR00229">
    <property type="entry name" value="sensory_box"/>
    <property type="match status" value="2"/>
</dbReference>
<feature type="domain" description="PAC" evidence="4">
    <location>
        <begin position="368"/>
        <end position="420"/>
    </location>
</feature>
<evidence type="ECO:0000313" key="8">
    <source>
        <dbReference type="Proteomes" id="UP000646426"/>
    </source>
</evidence>
<dbReference type="PROSITE" id="PS50113">
    <property type="entry name" value="PAC"/>
    <property type="match status" value="3"/>
</dbReference>
<dbReference type="PROSITE" id="PS50887">
    <property type="entry name" value="GGDEF"/>
    <property type="match status" value="1"/>
</dbReference>
<feature type="domain" description="PAC" evidence="4">
    <location>
        <begin position="123"/>
        <end position="173"/>
    </location>
</feature>
<proteinExistence type="predicted"/>
<dbReference type="Pfam" id="PF00990">
    <property type="entry name" value="GGDEF"/>
    <property type="match status" value="1"/>
</dbReference>
<dbReference type="FunFam" id="3.30.70.270:FF:000001">
    <property type="entry name" value="Diguanylate cyclase domain protein"/>
    <property type="match status" value="1"/>
</dbReference>
<comment type="caution">
    <text evidence="7">The sequence shown here is derived from an EMBL/GenBank/DDBJ whole genome shotgun (WGS) entry which is preliminary data.</text>
</comment>
<evidence type="ECO:0000259" key="5">
    <source>
        <dbReference type="PROSITE" id="PS50883"/>
    </source>
</evidence>
<evidence type="ECO:0000259" key="3">
    <source>
        <dbReference type="PROSITE" id="PS50112"/>
    </source>
</evidence>
<dbReference type="EMBL" id="BMYD01000003">
    <property type="protein sequence ID" value="GHA82077.1"/>
    <property type="molecule type" value="Genomic_DNA"/>
</dbReference>
<reference evidence="7" key="1">
    <citation type="journal article" date="2014" name="Int. J. Syst. Evol. Microbiol.">
        <title>Complete genome sequence of Corynebacterium casei LMG S-19264T (=DSM 44701T), isolated from a smear-ripened cheese.</title>
        <authorList>
            <consortium name="US DOE Joint Genome Institute (JGI-PGF)"/>
            <person name="Walter F."/>
            <person name="Albersmeier A."/>
            <person name="Kalinowski J."/>
            <person name="Ruckert C."/>
        </authorList>
    </citation>
    <scope>NUCLEOTIDE SEQUENCE</scope>
    <source>
        <strain evidence="7">KCTC 23077</strain>
    </source>
</reference>
<dbReference type="NCBIfam" id="TIGR00254">
    <property type="entry name" value="GGDEF"/>
    <property type="match status" value="1"/>
</dbReference>
<dbReference type="CDD" id="cd01948">
    <property type="entry name" value="EAL"/>
    <property type="match status" value="1"/>
</dbReference>
<dbReference type="Gene3D" id="3.30.70.270">
    <property type="match status" value="1"/>
</dbReference>
<dbReference type="CDD" id="cd00130">
    <property type="entry name" value="PAS"/>
    <property type="match status" value="4"/>
</dbReference>
<feature type="domain" description="PAS" evidence="3">
    <location>
        <begin position="291"/>
        <end position="363"/>
    </location>
</feature>
<dbReference type="Proteomes" id="UP000646426">
    <property type="component" value="Unassembled WGS sequence"/>
</dbReference>
<dbReference type="InterPro" id="IPR000014">
    <property type="entry name" value="PAS"/>
</dbReference>
<dbReference type="SMART" id="SM00091">
    <property type="entry name" value="PAS"/>
    <property type="match status" value="4"/>
</dbReference>
<gene>
    <name evidence="7" type="ORF">GCM10007067_19990</name>
</gene>
<dbReference type="Pfam" id="PF00563">
    <property type="entry name" value="EAL"/>
    <property type="match status" value="1"/>
</dbReference>
<dbReference type="InterPro" id="IPR000160">
    <property type="entry name" value="GGDEF_dom"/>
</dbReference>
<evidence type="ECO:0000256" key="1">
    <source>
        <dbReference type="ARBA" id="ARBA00001946"/>
    </source>
</evidence>
<sequence length="976" mass="108897">MEPLSLLACAIAAALGVAAGGALMHRRAQARARTREAQFAREIGELKATNERLRRAERIAGIGDYAWNPDTGALWWSDNCYRLYGLDPGQGITIERAFGAIHPGDAALAQSSTEALLAGGPPTEHELRVVRPDGSVRHMLSCGEVQRDRGERIVFGVMKDVTDLADAREQLARAEAQYRFLFEHNPLPMWVFDRQTRLFLAVNDAMLRHFGYDRDTLLANTLEFIHPPEEHDAVFRAVIQPGTQRPQGRAWTHLCADGRRVRTAIYPYDIEFDGRPARLVAAQDVTERERTEQRFQLVARATSDAVYDYDIERGAIWWGDSFYAQFGYTPETMPPTIEGWERLLHPDDHACVSASLWPALADPDASEWNAEYRLRRADGRYARIVERGLFLRGADGRATRMVGGLIDVTAQREAEGEMRLLRRAVESAHNGIMIADARESDLPIVYMNRAAEAITGYAAAEVLGRNCRFLQGDDREQPGLDALRQALVEAREARVLLRNLRKDGSLFWNDLQIAPVRDERGTLTHYVGVLNDVSERQRYEERLAHRATHDELTGLPNRMLLEDRLKQAILASQRYGRGTTVVFIDLDDFKLVNDSLGHGTGDAALVEVAERLQAAVRDTDTVSRFGGDEFVAVLTEQSADASPLDVIRRIAATLARPMHVGGVTHTLTASIGYCRYPDDGDDPETLLRHADLAMYQAKRHGRNRAMPFREEFDASVTQRLQLITQLRDALVRGEFVLAFQPLFSPAGRAVALEALVRWQHPTRGLLMPGEFIGVCEESGLIVELGRRILREAARHHARLVEAGCGDVRLAVNVSAAQFTEELYVDVEAVVREFALPRGTLELELTESVIMDSPERAIELMQRLAALGVGFSVDDFGTGYSSLAYLKRFPIERLKIDRSFVQDLGVDDDDAAICQSIIGLAHSLDIYTVAEGVETEQQASWLRARGCDELQGYLLARPQPFEALLPLLRRGRAAAAG</sequence>
<keyword evidence="8" id="KW-1185">Reference proteome</keyword>
<comment type="cofactor">
    <cofactor evidence="1">
        <name>Mg(2+)</name>
        <dbReference type="ChEBI" id="CHEBI:18420"/>
    </cofactor>
</comment>
<dbReference type="RefSeq" id="WP_189456050.1">
    <property type="nucleotide sequence ID" value="NZ_BMYD01000003.1"/>
</dbReference>
<dbReference type="InterPro" id="IPR052155">
    <property type="entry name" value="Biofilm_reg_signaling"/>
</dbReference>
<feature type="coiled-coil region" evidence="2">
    <location>
        <begin position="157"/>
        <end position="184"/>
    </location>
</feature>
<dbReference type="AlphaFoldDB" id="A0A918T0E4"/>